<reference evidence="4 5" key="3">
    <citation type="journal article" date="2017" name="G3 (Bethesda)">
        <title>Comparative analysis highlights variable genome content of wheat rusts and divergence of the mating loci.</title>
        <authorList>
            <person name="Cuomo C.A."/>
            <person name="Bakkeren G."/>
            <person name="Khalil H.B."/>
            <person name="Panwar V."/>
            <person name="Joly D."/>
            <person name="Linning R."/>
            <person name="Sakthikumar S."/>
            <person name="Song X."/>
            <person name="Adiconis X."/>
            <person name="Fan L."/>
            <person name="Goldberg J.M."/>
            <person name="Levin J.Z."/>
            <person name="Young S."/>
            <person name="Zeng Q."/>
            <person name="Anikster Y."/>
            <person name="Bruce M."/>
            <person name="Wang M."/>
            <person name="Yin C."/>
            <person name="McCallum B."/>
            <person name="Szabo L.J."/>
            <person name="Hulbert S."/>
            <person name="Chen X."/>
            <person name="Fellers J.P."/>
        </authorList>
    </citation>
    <scope>NUCLEOTIDE SEQUENCE</scope>
    <source>
        <strain evidence="4">isolate 1-1 / race 1 (BBBD)</strain>
        <strain evidence="5">Isolate 1-1 / race 1 (BBBD)</strain>
    </source>
</reference>
<feature type="region of interest" description="Disordered" evidence="1">
    <location>
        <begin position="164"/>
        <end position="255"/>
    </location>
</feature>
<reference evidence="3" key="1">
    <citation type="submission" date="2009-11" db="EMBL/GenBank/DDBJ databases">
        <authorList>
            <consortium name="The Broad Institute Genome Sequencing Platform"/>
            <person name="Ward D."/>
            <person name="Feldgarden M."/>
            <person name="Earl A."/>
            <person name="Young S.K."/>
            <person name="Zeng Q."/>
            <person name="Koehrsen M."/>
            <person name="Alvarado L."/>
            <person name="Berlin A."/>
            <person name="Bochicchio J."/>
            <person name="Borenstein D."/>
            <person name="Chapman S.B."/>
            <person name="Chen Z."/>
            <person name="Engels R."/>
            <person name="Freedman E."/>
            <person name="Gellesch M."/>
            <person name="Goldberg J."/>
            <person name="Griggs A."/>
            <person name="Gujja S."/>
            <person name="Heilman E."/>
            <person name="Heiman D."/>
            <person name="Hepburn T."/>
            <person name="Howarth C."/>
            <person name="Jen D."/>
            <person name="Larson L."/>
            <person name="Lewis B."/>
            <person name="Mehta T."/>
            <person name="Park D."/>
            <person name="Pearson M."/>
            <person name="Roberts A."/>
            <person name="Saif S."/>
            <person name="Shea T."/>
            <person name="Shenoy N."/>
            <person name="Sisk P."/>
            <person name="Stolte C."/>
            <person name="Sykes S."/>
            <person name="Thomson T."/>
            <person name="Walk T."/>
            <person name="White J."/>
            <person name="Yandava C."/>
            <person name="Izard J."/>
            <person name="Baranova O.V."/>
            <person name="Blanton J.M."/>
            <person name="Tanner A.C."/>
            <person name="Dewhirst F.E."/>
            <person name="Haas B."/>
            <person name="Nusbaum C."/>
            <person name="Birren B."/>
        </authorList>
    </citation>
    <scope>NUCLEOTIDE SEQUENCE [LARGE SCALE GENOMIC DNA]</scope>
    <source>
        <strain evidence="3">1-1 BBBD Race 1</strain>
    </source>
</reference>
<evidence type="ECO:0000313" key="4">
    <source>
        <dbReference type="EnsemblFungi" id="PTTG_30866-t43_1-p1"/>
    </source>
</evidence>
<feature type="signal peptide" evidence="2">
    <location>
        <begin position="1"/>
        <end position="20"/>
    </location>
</feature>
<gene>
    <name evidence="3" type="ORF">PTTG_30866</name>
</gene>
<organism evidence="3">
    <name type="scientific">Puccinia triticina (isolate 1-1 / race 1 (BBBD))</name>
    <name type="common">Brown leaf rust fungus</name>
    <dbReference type="NCBI Taxonomy" id="630390"/>
    <lineage>
        <taxon>Eukaryota</taxon>
        <taxon>Fungi</taxon>
        <taxon>Dikarya</taxon>
        <taxon>Basidiomycota</taxon>
        <taxon>Pucciniomycotina</taxon>
        <taxon>Pucciniomycetes</taxon>
        <taxon>Pucciniales</taxon>
        <taxon>Pucciniaceae</taxon>
        <taxon>Puccinia</taxon>
    </lineage>
</organism>
<feature type="compositionally biased region" description="Low complexity" evidence="1">
    <location>
        <begin position="169"/>
        <end position="178"/>
    </location>
</feature>
<reference evidence="4" key="4">
    <citation type="submission" date="2025-05" db="UniProtKB">
        <authorList>
            <consortium name="EnsemblFungi"/>
        </authorList>
    </citation>
    <scope>IDENTIFICATION</scope>
    <source>
        <strain evidence="4">isolate 1-1 / race 1 (BBBD)</strain>
    </source>
</reference>
<evidence type="ECO:0000256" key="2">
    <source>
        <dbReference type="SAM" id="SignalP"/>
    </source>
</evidence>
<feature type="compositionally biased region" description="Pro residues" evidence="1">
    <location>
        <begin position="188"/>
        <end position="198"/>
    </location>
</feature>
<feature type="compositionally biased region" description="Basic and acidic residues" evidence="1">
    <location>
        <begin position="70"/>
        <end position="84"/>
    </location>
</feature>
<keyword evidence="2" id="KW-0732">Signal</keyword>
<accession>A0A180FX22</accession>
<feature type="region of interest" description="Disordered" evidence="1">
    <location>
        <begin position="35"/>
        <end position="152"/>
    </location>
</feature>
<feature type="compositionally biased region" description="Basic residues" evidence="1">
    <location>
        <begin position="218"/>
        <end position="230"/>
    </location>
</feature>
<feature type="chain" id="PRO_5008109470" evidence="2">
    <location>
        <begin position="21"/>
        <end position="255"/>
    </location>
</feature>
<dbReference type="AlphaFoldDB" id="A0A180FX22"/>
<dbReference type="VEuPathDB" id="FungiDB:PTTG_30866"/>
<dbReference type="Proteomes" id="UP000005240">
    <property type="component" value="Unassembled WGS sequence"/>
</dbReference>
<reference evidence="3" key="2">
    <citation type="submission" date="2016-05" db="EMBL/GenBank/DDBJ databases">
        <title>Comparative analysis highlights variable genome content of wheat rusts and divergence of the mating loci.</title>
        <authorList>
            <person name="Cuomo C.A."/>
            <person name="Bakkeren G."/>
            <person name="Szabo L."/>
            <person name="Khalil H."/>
            <person name="Joly D."/>
            <person name="Goldberg J."/>
            <person name="Young S."/>
            <person name="Zeng Q."/>
            <person name="Fellers J."/>
        </authorList>
    </citation>
    <scope>NUCLEOTIDE SEQUENCE [LARGE SCALE GENOMIC DNA]</scope>
    <source>
        <strain evidence="3">1-1 BBBD Race 1</strain>
    </source>
</reference>
<evidence type="ECO:0000256" key="1">
    <source>
        <dbReference type="SAM" id="MobiDB-lite"/>
    </source>
</evidence>
<name>A0A180FX22_PUCT1</name>
<protein>
    <submittedName>
        <fullName evidence="3 4">Uncharacterized protein</fullName>
    </submittedName>
</protein>
<sequence length="255" mass="28478">RPLLRLLALLLLPPLPIVVAGERLAAPSALAGHGGLGAGRPGPRRRPLPAAPTAPALVDPEHLLPAPCRPRQEAPDRDIQEGLRRLARQHLRPGRPPPPPVLHRLRPRPRPPQDALRRRRAAALAGRLGPETGPRAGRRRPEHPRPPASWPRPSLFLLLLLRGGRGRPARPNARPRQAPHNDRRRPRPPLPPRPPAPPALAQQSQDPRRPRLPVPQRPRPRRALRRRPARPRPPPQDRHRVYRSPPDAHVLGRAH</sequence>
<feature type="non-terminal residue" evidence="3">
    <location>
        <position position="255"/>
    </location>
</feature>
<dbReference type="EMBL" id="ADAS02008177">
    <property type="protein sequence ID" value="OAV85016.1"/>
    <property type="molecule type" value="Genomic_DNA"/>
</dbReference>
<keyword evidence="5" id="KW-1185">Reference proteome</keyword>
<evidence type="ECO:0000313" key="5">
    <source>
        <dbReference type="Proteomes" id="UP000005240"/>
    </source>
</evidence>
<evidence type="ECO:0000313" key="3">
    <source>
        <dbReference type="EMBL" id="OAV85016.1"/>
    </source>
</evidence>
<proteinExistence type="predicted"/>
<feature type="non-terminal residue" evidence="3">
    <location>
        <position position="1"/>
    </location>
</feature>
<dbReference type="EnsemblFungi" id="PTTG_30866-t43_1">
    <property type="protein sequence ID" value="PTTG_30866-t43_1-p1"/>
    <property type="gene ID" value="PTTG_30866"/>
</dbReference>